<evidence type="ECO:0000313" key="2">
    <source>
        <dbReference type="EMBL" id="GLI65438.1"/>
    </source>
</evidence>
<accession>A0ABQ5S7F8</accession>
<protein>
    <recommendedName>
        <fullName evidence="4">Secreted protein</fullName>
    </recommendedName>
</protein>
<comment type="caution">
    <text evidence="2">The sequence shown here is derived from an EMBL/GenBank/DDBJ whole genome shotgun (WGS) entry which is preliminary data.</text>
</comment>
<evidence type="ECO:0000256" key="1">
    <source>
        <dbReference type="SAM" id="SignalP"/>
    </source>
</evidence>
<keyword evidence="3" id="KW-1185">Reference proteome</keyword>
<gene>
    <name evidence="2" type="ORF">VaNZ11_008805</name>
</gene>
<dbReference type="EMBL" id="BSDZ01000023">
    <property type="protein sequence ID" value="GLI65438.1"/>
    <property type="molecule type" value="Genomic_DNA"/>
</dbReference>
<evidence type="ECO:0000313" key="3">
    <source>
        <dbReference type="Proteomes" id="UP001165090"/>
    </source>
</evidence>
<reference evidence="2 3" key="1">
    <citation type="journal article" date="2023" name="IScience">
        <title>Expanded male sex-determining region conserved during the evolution of homothallism in the green alga Volvox.</title>
        <authorList>
            <person name="Yamamoto K."/>
            <person name="Matsuzaki R."/>
            <person name="Mahakham W."/>
            <person name="Heman W."/>
            <person name="Sekimoto H."/>
            <person name="Kawachi M."/>
            <person name="Minakuchi Y."/>
            <person name="Toyoda A."/>
            <person name="Nozaki H."/>
        </authorList>
    </citation>
    <scope>NUCLEOTIDE SEQUENCE [LARGE SCALE GENOMIC DNA]</scope>
    <source>
        <strain evidence="2 3">NIES-4468</strain>
    </source>
</reference>
<evidence type="ECO:0008006" key="4">
    <source>
        <dbReference type="Google" id="ProtNLM"/>
    </source>
</evidence>
<name>A0ABQ5S7F8_9CHLO</name>
<sequence length="124" mass="14231">MPWGTSTQLQLQLLTLLRLPWRPAARHHSRRFHIPSHPSRRYPPQLGPDLGSLRTPQRGGQTGLLPFQPSSLRNSYSVLMPWGTSTQLQLQLLTLLRLPWRPAARHQDSFGTTPHDDEVCTAWR</sequence>
<organism evidence="2 3">
    <name type="scientific">Volvox africanus</name>
    <dbReference type="NCBI Taxonomy" id="51714"/>
    <lineage>
        <taxon>Eukaryota</taxon>
        <taxon>Viridiplantae</taxon>
        <taxon>Chlorophyta</taxon>
        <taxon>core chlorophytes</taxon>
        <taxon>Chlorophyceae</taxon>
        <taxon>CS clade</taxon>
        <taxon>Chlamydomonadales</taxon>
        <taxon>Volvocaceae</taxon>
        <taxon>Volvox</taxon>
    </lineage>
</organism>
<feature type="chain" id="PRO_5045159288" description="Secreted protein" evidence="1">
    <location>
        <begin position="26"/>
        <end position="124"/>
    </location>
</feature>
<feature type="signal peptide" evidence="1">
    <location>
        <begin position="1"/>
        <end position="25"/>
    </location>
</feature>
<proteinExistence type="predicted"/>
<keyword evidence="1" id="KW-0732">Signal</keyword>
<dbReference type="Proteomes" id="UP001165090">
    <property type="component" value="Unassembled WGS sequence"/>
</dbReference>